<protein>
    <recommendedName>
        <fullName evidence="2">B box-type domain-containing protein</fullName>
    </recommendedName>
</protein>
<keyword evidence="1" id="KW-0862">Zinc</keyword>
<dbReference type="Proteomes" id="UP000828390">
    <property type="component" value="Unassembled WGS sequence"/>
</dbReference>
<feature type="domain" description="B box-type" evidence="2">
    <location>
        <begin position="20"/>
        <end position="54"/>
    </location>
</feature>
<dbReference type="SUPFAM" id="SSF57845">
    <property type="entry name" value="B-box zinc-binding domain"/>
    <property type="match status" value="1"/>
</dbReference>
<organism evidence="3 4">
    <name type="scientific">Dreissena polymorpha</name>
    <name type="common">Zebra mussel</name>
    <name type="synonym">Mytilus polymorpha</name>
    <dbReference type="NCBI Taxonomy" id="45954"/>
    <lineage>
        <taxon>Eukaryota</taxon>
        <taxon>Metazoa</taxon>
        <taxon>Spiralia</taxon>
        <taxon>Lophotrochozoa</taxon>
        <taxon>Mollusca</taxon>
        <taxon>Bivalvia</taxon>
        <taxon>Autobranchia</taxon>
        <taxon>Heteroconchia</taxon>
        <taxon>Euheterodonta</taxon>
        <taxon>Imparidentia</taxon>
        <taxon>Neoheterodontei</taxon>
        <taxon>Myida</taxon>
        <taxon>Dreissenoidea</taxon>
        <taxon>Dreissenidae</taxon>
        <taxon>Dreissena</taxon>
    </lineage>
</organism>
<dbReference type="GO" id="GO:0008270">
    <property type="term" value="F:zinc ion binding"/>
    <property type="evidence" value="ECO:0007669"/>
    <property type="project" value="UniProtKB-KW"/>
</dbReference>
<keyword evidence="4" id="KW-1185">Reference proteome</keyword>
<evidence type="ECO:0000259" key="2">
    <source>
        <dbReference type="PROSITE" id="PS50119"/>
    </source>
</evidence>
<keyword evidence="1" id="KW-0863">Zinc-finger</keyword>
<accession>A0A9D4MT55</accession>
<gene>
    <name evidence="3" type="ORF">DPMN_005921</name>
</gene>
<sequence length="113" mass="13300">MATSGISRNSDVVKYYCCTICETERSVEVDADFYCKTCLKYFCRTCIHSHKQHRRWFNKKSPYGTDKIMKWPLSKKMETSLLTCVIHKGEKLTMYCTDHSHLCCSKCVELNHR</sequence>
<name>A0A9D4MT55_DREPO</name>
<dbReference type="Pfam" id="PF00643">
    <property type="entry name" value="zf-B_box"/>
    <property type="match status" value="1"/>
</dbReference>
<reference evidence="3" key="1">
    <citation type="journal article" date="2019" name="bioRxiv">
        <title>The Genome of the Zebra Mussel, Dreissena polymorpha: A Resource for Invasive Species Research.</title>
        <authorList>
            <person name="McCartney M.A."/>
            <person name="Auch B."/>
            <person name="Kono T."/>
            <person name="Mallez S."/>
            <person name="Zhang Y."/>
            <person name="Obille A."/>
            <person name="Becker A."/>
            <person name="Abrahante J.E."/>
            <person name="Garbe J."/>
            <person name="Badalamenti J.P."/>
            <person name="Herman A."/>
            <person name="Mangelson H."/>
            <person name="Liachko I."/>
            <person name="Sullivan S."/>
            <person name="Sone E.D."/>
            <person name="Koren S."/>
            <person name="Silverstein K.A.T."/>
            <person name="Beckman K.B."/>
            <person name="Gohl D.M."/>
        </authorList>
    </citation>
    <scope>NUCLEOTIDE SEQUENCE</scope>
    <source>
        <strain evidence="3">Duluth1</strain>
        <tissue evidence="3">Whole animal</tissue>
    </source>
</reference>
<dbReference type="EMBL" id="JAIWYP010000001">
    <property type="protein sequence ID" value="KAH3881993.1"/>
    <property type="molecule type" value="Genomic_DNA"/>
</dbReference>
<reference evidence="3" key="2">
    <citation type="submission" date="2020-11" db="EMBL/GenBank/DDBJ databases">
        <authorList>
            <person name="McCartney M.A."/>
            <person name="Auch B."/>
            <person name="Kono T."/>
            <person name="Mallez S."/>
            <person name="Becker A."/>
            <person name="Gohl D.M."/>
            <person name="Silverstein K.A.T."/>
            <person name="Koren S."/>
            <person name="Bechman K.B."/>
            <person name="Herman A."/>
            <person name="Abrahante J.E."/>
            <person name="Garbe J."/>
        </authorList>
    </citation>
    <scope>NUCLEOTIDE SEQUENCE</scope>
    <source>
        <strain evidence="3">Duluth1</strain>
        <tissue evidence="3">Whole animal</tissue>
    </source>
</reference>
<evidence type="ECO:0000313" key="4">
    <source>
        <dbReference type="Proteomes" id="UP000828390"/>
    </source>
</evidence>
<evidence type="ECO:0000256" key="1">
    <source>
        <dbReference type="PROSITE-ProRule" id="PRU00024"/>
    </source>
</evidence>
<dbReference type="AlphaFoldDB" id="A0A9D4MT55"/>
<dbReference type="Gene3D" id="3.30.160.60">
    <property type="entry name" value="Classic Zinc Finger"/>
    <property type="match status" value="1"/>
</dbReference>
<keyword evidence="1" id="KW-0479">Metal-binding</keyword>
<evidence type="ECO:0000313" key="3">
    <source>
        <dbReference type="EMBL" id="KAH3881993.1"/>
    </source>
</evidence>
<dbReference type="InterPro" id="IPR000315">
    <property type="entry name" value="Znf_B-box"/>
</dbReference>
<feature type="domain" description="B box-type" evidence="2">
    <location>
        <begin position="79"/>
        <end position="113"/>
    </location>
</feature>
<comment type="caution">
    <text evidence="3">The sequence shown here is derived from an EMBL/GenBank/DDBJ whole genome shotgun (WGS) entry which is preliminary data.</text>
</comment>
<dbReference type="PROSITE" id="PS50119">
    <property type="entry name" value="ZF_BBOX"/>
    <property type="match status" value="2"/>
</dbReference>
<proteinExistence type="predicted"/>